<feature type="compositionally biased region" description="Basic residues" evidence="1">
    <location>
        <begin position="131"/>
        <end position="141"/>
    </location>
</feature>
<proteinExistence type="predicted"/>
<dbReference type="Proteomes" id="UP000217446">
    <property type="component" value="Unassembled WGS sequence"/>
</dbReference>
<comment type="caution">
    <text evidence="2">The sequence shown here is derived from an EMBL/GenBank/DDBJ whole genome shotgun (WGS) entry which is preliminary data.</text>
</comment>
<name>A0A250VM20_STROL</name>
<feature type="region of interest" description="Disordered" evidence="1">
    <location>
        <begin position="1"/>
        <end position="57"/>
    </location>
</feature>
<keyword evidence="3" id="KW-1185">Reference proteome</keyword>
<sequence length="238" mass="25564">MPPWWRSSACRGHGELRQEQPAPQAAEAPAACPASGHGRRCSGRPRRRSMQPHGPRGRCGVDEFVFREGCAYGAVLVGVEAGRVVEGLPDHTSVTFAAWLKDHPGVETICRDRASTCTTAVKLHEGPSSKPPRRTGSRCRSRQSPARPPCRWSGSARPNRMPRRRCGASPVPSARTSTPSPRTSPCRGLPVSSSPLRTFPDSVLQQLTAGGEGVGRGPRSPAARRGRNTSRHPETSSS</sequence>
<protein>
    <submittedName>
        <fullName evidence="2">ISL3 family transposase</fullName>
    </submittedName>
</protein>
<dbReference type="AlphaFoldDB" id="A0A250VM20"/>
<feature type="compositionally biased region" description="Basic residues" evidence="1">
    <location>
        <begin position="37"/>
        <end position="50"/>
    </location>
</feature>
<evidence type="ECO:0000313" key="2">
    <source>
        <dbReference type="EMBL" id="GAX55263.1"/>
    </source>
</evidence>
<organism evidence="2 3">
    <name type="scientific">Streptomyces olivochromogenes</name>
    <dbReference type="NCBI Taxonomy" id="1963"/>
    <lineage>
        <taxon>Bacteria</taxon>
        <taxon>Bacillati</taxon>
        <taxon>Actinomycetota</taxon>
        <taxon>Actinomycetes</taxon>
        <taxon>Kitasatosporales</taxon>
        <taxon>Streptomycetaceae</taxon>
        <taxon>Streptomyces</taxon>
    </lineage>
</organism>
<feature type="compositionally biased region" description="Low complexity" evidence="1">
    <location>
        <begin position="168"/>
        <end position="185"/>
    </location>
</feature>
<dbReference type="EMBL" id="BDQI01000018">
    <property type="protein sequence ID" value="GAX55263.1"/>
    <property type="molecule type" value="Genomic_DNA"/>
</dbReference>
<gene>
    <name evidence="2" type="ORF">SO3561_06818</name>
</gene>
<evidence type="ECO:0000313" key="3">
    <source>
        <dbReference type="Proteomes" id="UP000217446"/>
    </source>
</evidence>
<feature type="region of interest" description="Disordered" evidence="1">
    <location>
        <begin position="122"/>
        <end position="238"/>
    </location>
</feature>
<accession>A0A250VM20</accession>
<reference evidence="3" key="1">
    <citation type="submission" date="2017-05" db="EMBL/GenBank/DDBJ databases">
        <title>Streptomyces olivochromogenes NBRC 3561 whole genome shotgun sequence.</title>
        <authorList>
            <person name="Dohra H."/>
            <person name="Kodani S."/>
        </authorList>
    </citation>
    <scope>NUCLEOTIDE SEQUENCE [LARGE SCALE GENOMIC DNA]</scope>
    <source>
        <strain evidence="3">NBRC 3561</strain>
    </source>
</reference>
<evidence type="ECO:0000256" key="1">
    <source>
        <dbReference type="SAM" id="MobiDB-lite"/>
    </source>
</evidence>
<feature type="compositionally biased region" description="Low complexity" evidence="1">
    <location>
        <begin position="19"/>
        <end position="36"/>
    </location>
</feature>